<reference evidence="2" key="1">
    <citation type="submission" date="2020-05" db="EMBL/GenBank/DDBJ databases">
        <authorList>
            <person name="Chiriac C."/>
            <person name="Salcher M."/>
            <person name="Ghai R."/>
            <person name="Kavagutti S V."/>
        </authorList>
    </citation>
    <scope>NUCLEOTIDE SEQUENCE</scope>
</reference>
<sequence length="46" mass="5287">MQVRNIKHSLSVFTRRVRVFKAGTVPRNARMVRALAGAAHNQRQRT</sequence>
<dbReference type="EMBL" id="LR797820">
    <property type="protein sequence ID" value="CAB4241009.1"/>
    <property type="molecule type" value="Genomic_DNA"/>
</dbReference>
<dbReference type="EMBL" id="LR798273">
    <property type="protein sequence ID" value="CAB5219327.1"/>
    <property type="molecule type" value="Genomic_DNA"/>
</dbReference>
<proteinExistence type="predicted"/>
<evidence type="ECO:0000313" key="1">
    <source>
        <dbReference type="EMBL" id="CAB4241009.1"/>
    </source>
</evidence>
<organism evidence="2">
    <name type="scientific">uncultured Caudovirales phage</name>
    <dbReference type="NCBI Taxonomy" id="2100421"/>
    <lineage>
        <taxon>Viruses</taxon>
        <taxon>Duplodnaviria</taxon>
        <taxon>Heunggongvirae</taxon>
        <taxon>Uroviricota</taxon>
        <taxon>Caudoviricetes</taxon>
        <taxon>Peduoviridae</taxon>
        <taxon>Maltschvirus</taxon>
        <taxon>Maltschvirus maltsch</taxon>
    </lineage>
</organism>
<name>A0A6J7WNH4_9CAUD</name>
<gene>
    <name evidence="2" type="ORF">UFOVP228_55</name>
    <name evidence="1" type="ORF">UFOVP47_47</name>
</gene>
<protein>
    <submittedName>
        <fullName evidence="2">Uncharacterized protein</fullName>
    </submittedName>
</protein>
<accession>A0A6J7WNH4</accession>
<evidence type="ECO:0000313" key="2">
    <source>
        <dbReference type="EMBL" id="CAB5219327.1"/>
    </source>
</evidence>